<keyword evidence="4" id="KW-1185">Reference proteome</keyword>
<dbReference type="GO" id="GO:0008483">
    <property type="term" value="F:transaminase activity"/>
    <property type="evidence" value="ECO:0007669"/>
    <property type="project" value="TreeGrafter"/>
</dbReference>
<dbReference type="PANTHER" id="PTHR43795">
    <property type="entry name" value="BIFUNCTIONAL ASPARTATE AMINOTRANSFERASE AND GLUTAMATE/ASPARTATE-PREPHENATE AMINOTRANSFERASE-RELATED"/>
    <property type="match status" value="1"/>
</dbReference>
<dbReference type="InterPro" id="IPR050478">
    <property type="entry name" value="Ethylene_sulfur-biosynth"/>
</dbReference>
<feature type="non-terminal residue" evidence="3">
    <location>
        <position position="1"/>
    </location>
</feature>
<dbReference type="InParanoid" id="A0A1Y1U6E3"/>
<dbReference type="Proteomes" id="UP000193218">
    <property type="component" value="Unassembled WGS sequence"/>
</dbReference>
<dbReference type="EMBL" id="NBSH01000019">
    <property type="protein sequence ID" value="ORX33610.1"/>
    <property type="molecule type" value="Genomic_DNA"/>
</dbReference>
<dbReference type="OrthoDB" id="7042322at2759"/>
<proteinExistence type="predicted"/>
<evidence type="ECO:0000313" key="3">
    <source>
        <dbReference type="EMBL" id="ORX33610.1"/>
    </source>
</evidence>
<evidence type="ECO:0000313" key="4">
    <source>
        <dbReference type="Proteomes" id="UP000193218"/>
    </source>
</evidence>
<feature type="domain" description="Aminotransferase class I/classII large" evidence="2">
    <location>
        <begin position="5"/>
        <end position="103"/>
    </location>
</feature>
<dbReference type="GO" id="GO:0006520">
    <property type="term" value="P:amino acid metabolic process"/>
    <property type="evidence" value="ECO:0007669"/>
    <property type="project" value="TreeGrafter"/>
</dbReference>
<dbReference type="InterPro" id="IPR004839">
    <property type="entry name" value="Aminotransferase_I/II_large"/>
</dbReference>
<keyword evidence="1" id="KW-0663">Pyridoxal phosphate</keyword>
<keyword evidence="3" id="KW-0808">Transferase</keyword>
<dbReference type="InterPro" id="IPR015424">
    <property type="entry name" value="PyrdxlP-dep_Trfase"/>
</dbReference>
<dbReference type="SUPFAM" id="SSF53383">
    <property type="entry name" value="PLP-dependent transferases"/>
    <property type="match status" value="1"/>
</dbReference>
<reference evidence="3 4" key="1">
    <citation type="submission" date="2017-03" db="EMBL/GenBank/DDBJ databases">
        <title>Widespread Adenine N6-methylation of Active Genes in Fungi.</title>
        <authorList>
            <consortium name="DOE Joint Genome Institute"/>
            <person name="Mondo S.J."/>
            <person name="Dannebaum R.O."/>
            <person name="Kuo R.C."/>
            <person name="Louie K.B."/>
            <person name="Bewick A.J."/>
            <person name="Labutti K."/>
            <person name="Haridas S."/>
            <person name="Kuo A."/>
            <person name="Salamov A."/>
            <person name="Ahrendt S.R."/>
            <person name="Lau R."/>
            <person name="Bowen B.P."/>
            <person name="Lipzen A."/>
            <person name="Sullivan W."/>
            <person name="Andreopoulos W.B."/>
            <person name="Clum A."/>
            <person name="Lindquist E."/>
            <person name="Daum C."/>
            <person name="Northen T.R."/>
            <person name="Ramamoorthy G."/>
            <person name="Schmitz R.J."/>
            <person name="Gryganskyi A."/>
            <person name="Culley D."/>
            <person name="Magnuson J."/>
            <person name="James T.Y."/>
            <person name="O'Malley M.A."/>
            <person name="Stajich J.E."/>
            <person name="Spatafora J.W."/>
            <person name="Visel A."/>
            <person name="Grigoriev I.V."/>
        </authorList>
    </citation>
    <scope>NUCLEOTIDE SEQUENCE [LARGE SCALE GENOMIC DNA]</scope>
    <source>
        <strain evidence="3 4">NRRL Y-17943</strain>
    </source>
</reference>
<dbReference type="Gene3D" id="3.90.1150.10">
    <property type="entry name" value="Aspartate Aminotransferase, domain 1"/>
    <property type="match status" value="1"/>
</dbReference>
<dbReference type="Pfam" id="PF00155">
    <property type="entry name" value="Aminotran_1_2"/>
    <property type="match status" value="1"/>
</dbReference>
<sequence length="115" mass="12750">QGLRRFIETNRSRLGEAQAFVRNWFEDRGVHVANSNAGNFVWVNLGGALGFDDAVTEKRVFQKLLDGGVYIAPGTAYHNSKAGWYRITFSVARENLEVGLGKIESLLDLKVANGH</sequence>
<comment type="caution">
    <text evidence="3">The sequence shown here is derived from an EMBL/GenBank/DDBJ whole genome shotgun (WGS) entry which is preliminary data.</text>
</comment>
<gene>
    <name evidence="3" type="ORF">BD324DRAFT_654063</name>
</gene>
<protein>
    <submittedName>
        <fullName evidence="3">Pyridoxal phosphate-dependent transferase</fullName>
    </submittedName>
</protein>
<evidence type="ECO:0000256" key="1">
    <source>
        <dbReference type="ARBA" id="ARBA00022898"/>
    </source>
</evidence>
<dbReference type="PANTHER" id="PTHR43795:SF39">
    <property type="entry name" value="AMINOTRANSFERASE CLASS I_CLASSII DOMAIN-CONTAINING PROTEIN"/>
    <property type="match status" value="1"/>
</dbReference>
<dbReference type="AlphaFoldDB" id="A0A1Y1U6E3"/>
<dbReference type="GO" id="GO:0030170">
    <property type="term" value="F:pyridoxal phosphate binding"/>
    <property type="evidence" value="ECO:0007669"/>
    <property type="project" value="InterPro"/>
</dbReference>
<name>A0A1Y1U6E3_9TREE</name>
<dbReference type="STRING" id="4999.A0A1Y1U6E3"/>
<evidence type="ECO:0000259" key="2">
    <source>
        <dbReference type="Pfam" id="PF00155"/>
    </source>
</evidence>
<dbReference type="InterPro" id="IPR015422">
    <property type="entry name" value="PyrdxlP-dep_Trfase_small"/>
</dbReference>
<dbReference type="GeneID" id="33560554"/>
<organism evidence="3 4">
    <name type="scientific">Kockovaella imperatae</name>
    <dbReference type="NCBI Taxonomy" id="4999"/>
    <lineage>
        <taxon>Eukaryota</taxon>
        <taxon>Fungi</taxon>
        <taxon>Dikarya</taxon>
        <taxon>Basidiomycota</taxon>
        <taxon>Agaricomycotina</taxon>
        <taxon>Tremellomycetes</taxon>
        <taxon>Tremellales</taxon>
        <taxon>Cuniculitremaceae</taxon>
        <taxon>Kockovaella</taxon>
    </lineage>
</organism>
<dbReference type="RefSeq" id="XP_021867929.1">
    <property type="nucleotide sequence ID" value="XM_022018745.1"/>
</dbReference>
<accession>A0A1Y1U6E3</accession>